<keyword evidence="2" id="KW-1185">Reference proteome</keyword>
<protein>
    <recommendedName>
        <fullName evidence="3">HNH endonuclease</fullName>
    </recommendedName>
</protein>
<dbReference type="EMBL" id="MN689778">
    <property type="protein sequence ID" value="QGZ13390.1"/>
    <property type="molecule type" value="Genomic_DNA"/>
</dbReference>
<gene>
    <name evidence="1" type="ORF">KLPPOU148_037</name>
</gene>
<accession>A0A6B9J0C6</accession>
<sequence>MTKPKQKETETDSEYALRISEWKEMKKEYKRKWNEQNRSHTSQYNKKWQSENVEKVSQYREEYYKQNKHVITERVIDWQRKNPEKYADKSKRHYLANKDKFATRLVKRRANLIQASIGKDVEKVYSQLYRYAKLLSGNLEVDHIIPLQGVDVRGLHTSENLCLLPREINRSKGNKFDQEAYFYFFKRYPRCTASRLYARYISGRLG</sequence>
<evidence type="ECO:0000313" key="1">
    <source>
        <dbReference type="EMBL" id="QGZ13390.1"/>
    </source>
</evidence>
<evidence type="ECO:0000313" key="2">
    <source>
        <dbReference type="Proteomes" id="UP000432177"/>
    </source>
</evidence>
<name>A0A6B9J0C6_9CAUD</name>
<reference evidence="1 2" key="1">
    <citation type="submission" date="2019-11" db="EMBL/GenBank/DDBJ databases">
        <title>Complete Genome Sequence of the Klebsiella phage vB_KpnS_POU148.</title>
        <authorList>
            <person name="Pourcel C."/>
            <person name="Essoh C."/>
        </authorList>
    </citation>
    <scope>NUCLEOTIDE SEQUENCE [LARGE SCALE GENOMIC DNA]</scope>
</reference>
<organism evidence="1 2">
    <name type="scientific">Klebsiella phage vB_KpnM_15-38_KLPPOU148</name>
    <dbReference type="NCBI Taxonomy" id="2686208"/>
    <lineage>
        <taxon>Viruses</taxon>
        <taxon>Duplodnaviria</taxon>
        <taxon>Heunggongvirae</taxon>
        <taxon>Uroviricota</taxon>
        <taxon>Caudoviricetes</taxon>
        <taxon>Jameshumphriesvirinae</taxon>
        <taxon>Parissaclayvirus</taxon>
        <taxon>Parissaclayvirus POU148</taxon>
    </lineage>
</organism>
<dbReference type="Proteomes" id="UP000432177">
    <property type="component" value="Segment"/>
</dbReference>
<proteinExistence type="predicted"/>
<evidence type="ECO:0008006" key="3">
    <source>
        <dbReference type="Google" id="ProtNLM"/>
    </source>
</evidence>